<organism evidence="1 2">
    <name type="scientific">Salmonella enterica I</name>
    <dbReference type="NCBI Taxonomy" id="59201"/>
    <lineage>
        <taxon>Bacteria</taxon>
        <taxon>Pseudomonadati</taxon>
        <taxon>Pseudomonadota</taxon>
        <taxon>Gammaproteobacteria</taxon>
        <taxon>Enterobacterales</taxon>
        <taxon>Enterobacteriaceae</taxon>
        <taxon>Salmonella</taxon>
    </lineage>
</organism>
<sequence>MVLPGTDGIHRHAGVGKTTNIVKPQRGRAIADASRCVGSGCEIRLRIHFLADFQQLSLLIQRM</sequence>
<protein>
    <submittedName>
        <fullName evidence="1">Uncharacterized protein</fullName>
    </submittedName>
</protein>
<name>A0A3S4K7C7_SALET</name>
<dbReference type="Proteomes" id="UP000269208">
    <property type="component" value="Chromosome"/>
</dbReference>
<reference evidence="1 2" key="1">
    <citation type="submission" date="2018-12" db="EMBL/GenBank/DDBJ databases">
        <authorList>
            <consortium name="Pathogen Informatics"/>
        </authorList>
    </citation>
    <scope>NUCLEOTIDE SEQUENCE [LARGE SCALE GENOMIC DNA]</scope>
    <source>
        <strain evidence="1 2">NCTC6754</strain>
    </source>
</reference>
<proteinExistence type="predicted"/>
<evidence type="ECO:0000313" key="1">
    <source>
        <dbReference type="EMBL" id="VEB54900.1"/>
    </source>
</evidence>
<evidence type="ECO:0000313" key="2">
    <source>
        <dbReference type="Proteomes" id="UP000269208"/>
    </source>
</evidence>
<dbReference type="AlphaFoldDB" id="A0A3S4K7C7"/>
<accession>A0A3S4K7C7</accession>
<dbReference type="EMBL" id="LR134190">
    <property type="protein sequence ID" value="VEB54900.1"/>
    <property type="molecule type" value="Genomic_DNA"/>
</dbReference>
<gene>
    <name evidence="1" type="ORF">NCTC6754_03534</name>
</gene>